<reference evidence="11 12" key="1">
    <citation type="journal article" date="2024" name="BMC Genomics">
        <title>De novo assembly and annotation of Popillia japonica's genome with initial clues to its potential as an invasive pest.</title>
        <authorList>
            <person name="Cucini C."/>
            <person name="Boschi S."/>
            <person name="Funari R."/>
            <person name="Cardaioli E."/>
            <person name="Iannotti N."/>
            <person name="Marturano G."/>
            <person name="Paoli F."/>
            <person name="Bruttini M."/>
            <person name="Carapelli A."/>
            <person name="Frati F."/>
            <person name="Nardi F."/>
        </authorList>
    </citation>
    <scope>NUCLEOTIDE SEQUENCE [LARGE SCALE GENOMIC DNA]</scope>
    <source>
        <strain evidence="11">DMR45628</strain>
    </source>
</reference>
<feature type="region of interest" description="Disordered" evidence="9">
    <location>
        <begin position="511"/>
        <end position="571"/>
    </location>
</feature>
<dbReference type="GO" id="GO:0005509">
    <property type="term" value="F:calcium ion binding"/>
    <property type="evidence" value="ECO:0007669"/>
    <property type="project" value="InterPro"/>
</dbReference>
<feature type="compositionally biased region" description="Basic and acidic residues" evidence="9">
    <location>
        <begin position="143"/>
        <end position="164"/>
    </location>
</feature>
<feature type="compositionally biased region" description="Basic and acidic residues" evidence="9">
    <location>
        <begin position="700"/>
        <end position="753"/>
    </location>
</feature>
<evidence type="ECO:0000256" key="8">
    <source>
        <dbReference type="ARBA" id="ARBA00043224"/>
    </source>
</evidence>
<dbReference type="GO" id="GO:0015630">
    <property type="term" value="C:microtubule cytoskeleton"/>
    <property type="evidence" value="ECO:0007669"/>
    <property type="project" value="InterPro"/>
</dbReference>
<evidence type="ECO:0000313" key="11">
    <source>
        <dbReference type="EMBL" id="KAK9723244.1"/>
    </source>
</evidence>
<evidence type="ECO:0000256" key="3">
    <source>
        <dbReference type="ARBA" id="ARBA00022723"/>
    </source>
</evidence>
<dbReference type="GO" id="GO:0019363">
    <property type="term" value="P:pyridine nucleotide biosynthetic process"/>
    <property type="evidence" value="ECO:0007669"/>
    <property type="project" value="UniProtKB-KW"/>
</dbReference>
<dbReference type="Pfam" id="PF13499">
    <property type="entry name" value="EF-hand_7"/>
    <property type="match status" value="1"/>
</dbReference>
<dbReference type="InterPro" id="IPR036380">
    <property type="entry name" value="Isochorismatase-like_sf"/>
</dbReference>
<feature type="region of interest" description="Disordered" evidence="9">
    <location>
        <begin position="132"/>
        <end position="164"/>
    </location>
</feature>
<dbReference type="InterPro" id="IPR000868">
    <property type="entry name" value="Isochorismatase-like_dom"/>
</dbReference>
<protein>
    <recommendedName>
        <fullName evidence="7">nicotinamidase</fullName>
        <ecNumber evidence="7">3.5.1.19</ecNumber>
    </recommendedName>
    <alternativeName>
        <fullName evidence="8">Nicotinamide deamidase</fullName>
    </alternativeName>
</protein>
<dbReference type="Gene3D" id="3.40.50.850">
    <property type="entry name" value="Isochorismatase-like"/>
    <property type="match status" value="1"/>
</dbReference>
<keyword evidence="3" id="KW-0479">Metal-binding</keyword>
<dbReference type="CDD" id="cd00051">
    <property type="entry name" value="EFh"/>
    <property type="match status" value="1"/>
</dbReference>
<feature type="compositionally biased region" description="Low complexity" evidence="9">
    <location>
        <begin position="132"/>
        <end position="142"/>
    </location>
</feature>
<feature type="region of interest" description="Disordered" evidence="9">
    <location>
        <begin position="583"/>
        <end position="615"/>
    </location>
</feature>
<evidence type="ECO:0000259" key="10">
    <source>
        <dbReference type="PROSITE" id="PS50222"/>
    </source>
</evidence>
<dbReference type="Pfam" id="PF00857">
    <property type="entry name" value="Isochorismatase"/>
    <property type="match status" value="1"/>
</dbReference>
<keyword evidence="5" id="KW-0106">Calcium</keyword>
<dbReference type="Gene3D" id="1.10.238.10">
    <property type="entry name" value="EF-hand"/>
    <property type="match status" value="1"/>
</dbReference>
<feature type="compositionally biased region" description="Basic and acidic residues" evidence="9">
    <location>
        <begin position="516"/>
        <end position="566"/>
    </location>
</feature>
<dbReference type="SMART" id="SM00054">
    <property type="entry name" value="EFh"/>
    <property type="match status" value="2"/>
</dbReference>
<keyword evidence="12" id="KW-1185">Reference proteome</keyword>
<dbReference type="InterPro" id="IPR052347">
    <property type="entry name" value="Isochorismatase_Nicotinamidase"/>
</dbReference>
<dbReference type="GO" id="GO:0000226">
    <property type="term" value="P:microtubule cytoskeleton organization"/>
    <property type="evidence" value="ECO:0007669"/>
    <property type="project" value="InterPro"/>
</dbReference>
<evidence type="ECO:0000313" key="12">
    <source>
        <dbReference type="Proteomes" id="UP001458880"/>
    </source>
</evidence>
<keyword evidence="2" id="KW-0662">Pyridine nucleotide biosynthesis</keyword>
<dbReference type="AlphaFoldDB" id="A0AAW1KRL0"/>
<dbReference type="PANTHER" id="PTHR11080">
    <property type="entry name" value="PYRAZINAMIDASE/NICOTINAMIDASE"/>
    <property type="match status" value="1"/>
</dbReference>
<evidence type="ECO:0000256" key="4">
    <source>
        <dbReference type="ARBA" id="ARBA00022801"/>
    </source>
</evidence>
<evidence type="ECO:0000256" key="2">
    <source>
        <dbReference type="ARBA" id="ARBA00022642"/>
    </source>
</evidence>
<dbReference type="InterPro" id="IPR011992">
    <property type="entry name" value="EF-hand-dom_pair"/>
</dbReference>
<accession>A0AAW1KRL0</accession>
<dbReference type="Pfam" id="PF05672">
    <property type="entry name" value="MAP7"/>
    <property type="match status" value="1"/>
</dbReference>
<evidence type="ECO:0000256" key="7">
    <source>
        <dbReference type="ARBA" id="ARBA00039017"/>
    </source>
</evidence>
<dbReference type="SUPFAM" id="SSF52499">
    <property type="entry name" value="Isochorismatase-like hydrolases"/>
    <property type="match status" value="1"/>
</dbReference>
<evidence type="ECO:0000256" key="5">
    <source>
        <dbReference type="ARBA" id="ARBA00022837"/>
    </source>
</evidence>
<feature type="compositionally biased region" description="Polar residues" evidence="9">
    <location>
        <begin position="605"/>
        <end position="615"/>
    </location>
</feature>
<dbReference type="EMBL" id="JASPKY010000182">
    <property type="protein sequence ID" value="KAK9723244.1"/>
    <property type="molecule type" value="Genomic_DNA"/>
</dbReference>
<evidence type="ECO:0000256" key="6">
    <source>
        <dbReference type="ARBA" id="ARBA00037900"/>
    </source>
</evidence>
<comment type="similarity">
    <text evidence="1">Belongs to the isochorismatase family.</text>
</comment>
<evidence type="ECO:0000256" key="1">
    <source>
        <dbReference type="ARBA" id="ARBA00006336"/>
    </source>
</evidence>
<dbReference type="SUPFAM" id="SSF47473">
    <property type="entry name" value="EF-hand"/>
    <property type="match status" value="1"/>
</dbReference>
<proteinExistence type="inferred from homology"/>
<feature type="region of interest" description="Disordered" evidence="9">
    <location>
        <begin position="275"/>
        <end position="450"/>
    </location>
</feature>
<dbReference type="InterPro" id="IPR002048">
    <property type="entry name" value="EF_hand_dom"/>
</dbReference>
<keyword evidence="4" id="KW-0378">Hydrolase</keyword>
<dbReference type="CDD" id="cd01011">
    <property type="entry name" value="nicotinamidase"/>
    <property type="match status" value="1"/>
</dbReference>
<dbReference type="GO" id="GO:0008936">
    <property type="term" value="F:nicotinamidase activity"/>
    <property type="evidence" value="ECO:0007669"/>
    <property type="project" value="UniProtKB-EC"/>
</dbReference>
<feature type="compositionally biased region" description="Polar residues" evidence="9">
    <location>
        <begin position="400"/>
        <end position="412"/>
    </location>
</feature>
<dbReference type="InterPro" id="IPR018247">
    <property type="entry name" value="EF_Hand_1_Ca_BS"/>
</dbReference>
<feature type="compositionally biased region" description="Basic and acidic residues" evidence="9">
    <location>
        <begin position="288"/>
        <end position="298"/>
    </location>
</feature>
<dbReference type="PANTHER" id="PTHR11080:SF2">
    <property type="entry name" value="LD05707P"/>
    <property type="match status" value="1"/>
</dbReference>
<dbReference type="EC" id="3.5.1.19" evidence="7"/>
<feature type="compositionally biased region" description="Low complexity" evidence="9">
    <location>
        <begin position="354"/>
        <end position="388"/>
    </location>
</feature>
<feature type="region of interest" description="Disordered" evidence="9">
    <location>
        <begin position="700"/>
        <end position="807"/>
    </location>
</feature>
<organism evidence="11 12">
    <name type="scientific">Popillia japonica</name>
    <name type="common">Japanese beetle</name>
    <dbReference type="NCBI Taxonomy" id="7064"/>
    <lineage>
        <taxon>Eukaryota</taxon>
        <taxon>Metazoa</taxon>
        <taxon>Ecdysozoa</taxon>
        <taxon>Arthropoda</taxon>
        <taxon>Hexapoda</taxon>
        <taxon>Insecta</taxon>
        <taxon>Pterygota</taxon>
        <taxon>Neoptera</taxon>
        <taxon>Endopterygota</taxon>
        <taxon>Coleoptera</taxon>
        <taxon>Polyphaga</taxon>
        <taxon>Scarabaeiformia</taxon>
        <taxon>Scarabaeidae</taxon>
        <taxon>Rutelinae</taxon>
        <taxon>Popillia</taxon>
    </lineage>
</organism>
<dbReference type="PROSITE" id="PS00018">
    <property type="entry name" value="EF_HAND_1"/>
    <property type="match status" value="1"/>
</dbReference>
<dbReference type="Proteomes" id="UP001458880">
    <property type="component" value="Unassembled WGS sequence"/>
</dbReference>
<feature type="compositionally biased region" description="Basic and acidic residues" evidence="9">
    <location>
        <begin position="777"/>
        <end position="807"/>
    </location>
</feature>
<feature type="domain" description="EF-hand" evidence="10">
    <location>
        <begin position="904"/>
        <end position="939"/>
    </location>
</feature>
<feature type="compositionally biased region" description="Basic and acidic residues" evidence="9">
    <location>
        <begin position="595"/>
        <end position="604"/>
    </location>
</feature>
<comment type="pathway">
    <text evidence="6">Cofactor biosynthesis; nicotinate biosynthesis; nicotinate from nicotinamide: step 1/1.</text>
</comment>
<evidence type="ECO:0000256" key="9">
    <source>
        <dbReference type="SAM" id="MobiDB-lite"/>
    </source>
</evidence>
<gene>
    <name evidence="11" type="ORF">QE152_g19392</name>
</gene>
<feature type="domain" description="EF-hand" evidence="10">
    <location>
        <begin position="947"/>
        <end position="982"/>
    </location>
</feature>
<sequence length="1237" mass="141286">MITLIQRQDSSPMDGLDHLFLLPERALTMDATRLQKDLAGLDFDVRLLHEAPMGNIWLCSEYDVRAFKWWARWHLKLKPMGPDATDGRGISSSSIEHLRSILISSLPRENFGSGDRKLFEYVKRVKFTQLSSTSAGSRPSSATKEDPKARLRTLKERQHEERRKKLEEMQEQAMALQRFKEKKEMERKLRMDEIKQKEEVKRQLVEDRKKAINDAERDRLESILKRNQEREARIEAKRRNERHSIVFAFGSSTPRMLQPTDSVGSFWGHRRATSTQNITTAAAPLTRRQSERELDGGIKKRATSAGGLERSVEAPTPQAPAGCASGYVGRRRTDLMPTIPSRDSPSAPPRKSFTRSPAPSRPSSSLSQQSTSSVTSSVNMRTRPIAAPRRPRPVSIAVTGISTDLNKNGTTTDVKKPETKPPLPKTRKSSLVKSTEKLKKKSVASPTEGSPKLLVSPTYTVPVTHSPTIENNKIKEVKAEDTVVVQHETIEHREEFEVSGDAEVTTGITEQIHQPDQTDVKPEEPIPIEEKQEVEPPPKQEVTEIEAAKPEIAEEIKEEEKPKEEDAPPAPVITETVSEVVEHELISEPQPEPTTKIEQEKKMDTSTTQAIDLSESITDMTASMIKVRINTEEEAKAALAERRRLAREEAERQAEMERRRIEEEQRLEFERQQREEEQQRILIEKLRAEEQQRLEEAIKEAQKREEEQRLRKEEENRMRVLKEEAERRQREEAERQKAELQERLKNEEKEREARRKRVEAIMLRTRGKNSVASNQQSEEKNDENKSEKINGSKGDAPENGHKNGKEIDNVDNIIPVETLKNANTVNNVDNNLSTDDTLNSNNAWQHNTSVDRKDIYIIANPFIKTKLIYEGNQSRQSVSPRDVTIWIFGTMTTFENIDSELVFNCEDSMDACFTAFDKNGDGKLDLDEFRLICRALFRNDKGKIYTLEEEKLKDVFEVFDQNGDEFIDKDEFVFCWNHWIKVIVRPISAFLIIDVQNDFISGTLNISNCSAQQNGLEVLEPINRLLETVEFDAVFYSLDWHPSDHVSFIDNINQREIDPSSPITAENAQVYDTVIFLGPPPMKQRLWPRHCVQDTWGSELHKDLKVIDTAVKVYKGTNPEVDSYSVFWDNKKLTDTTLSAQLRQKNATDIYICGLAYDICVGATAVDALAIGYRTILLDDCSRGVDLLDIEKTKNSVIKNNGVIVNSNQVKAMVEGRDRRPELGYKLAMELRANRTE</sequence>
<dbReference type="PROSITE" id="PS50222">
    <property type="entry name" value="EF_HAND_2"/>
    <property type="match status" value="2"/>
</dbReference>
<feature type="region of interest" description="Disordered" evidence="9">
    <location>
        <begin position="653"/>
        <end position="674"/>
    </location>
</feature>
<comment type="caution">
    <text evidence="11">The sequence shown here is derived from an EMBL/GenBank/DDBJ whole genome shotgun (WGS) entry which is preliminary data.</text>
</comment>
<name>A0AAW1KRL0_POPJA</name>
<dbReference type="InterPro" id="IPR008604">
    <property type="entry name" value="MAP7_fam"/>
</dbReference>